<evidence type="ECO:0000256" key="1">
    <source>
        <dbReference type="SAM" id="MobiDB-lite"/>
    </source>
</evidence>
<proteinExistence type="predicted"/>
<feature type="non-terminal residue" evidence="2">
    <location>
        <position position="1"/>
    </location>
</feature>
<sequence length="124" mass="13065">GFIPTPAVTPGQVASAGLKKKADAFSVASMENAGGSDKKRGPSLFERMTGSGRARRETPKENPASVEAAPKRQSKPTAERPTSESRGKELAIGTAPQTAQPAADLQPIEEDPLEIPAFLRRQAN</sequence>
<accession>A0A382H3Y6</accession>
<name>A0A382H3Y6_9ZZZZ</name>
<feature type="compositionally biased region" description="Basic and acidic residues" evidence="1">
    <location>
        <begin position="77"/>
        <end position="89"/>
    </location>
</feature>
<evidence type="ECO:0000313" key="2">
    <source>
        <dbReference type="EMBL" id="SVB82026.1"/>
    </source>
</evidence>
<dbReference type="EMBL" id="UINC01059052">
    <property type="protein sequence ID" value="SVB82026.1"/>
    <property type="molecule type" value="Genomic_DNA"/>
</dbReference>
<feature type="region of interest" description="Disordered" evidence="1">
    <location>
        <begin position="30"/>
        <end position="124"/>
    </location>
</feature>
<protein>
    <submittedName>
        <fullName evidence="2">Uncharacterized protein</fullName>
    </submittedName>
</protein>
<reference evidence="2" key="1">
    <citation type="submission" date="2018-05" db="EMBL/GenBank/DDBJ databases">
        <authorList>
            <person name="Lanie J.A."/>
            <person name="Ng W.-L."/>
            <person name="Kazmierczak K.M."/>
            <person name="Andrzejewski T.M."/>
            <person name="Davidsen T.M."/>
            <person name="Wayne K.J."/>
            <person name="Tettelin H."/>
            <person name="Glass J.I."/>
            <person name="Rusch D."/>
            <person name="Podicherti R."/>
            <person name="Tsui H.-C.T."/>
            <person name="Winkler M.E."/>
        </authorList>
    </citation>
    <scope>NUCLEOTIDE SEQUENCE</scope>
</reference>
<gene>
    <name evidence="2" type="ORF">METZ01_LOCUS234880</name>
</gene>
<organism evidence="2">
    <name type="scientific">marine metagenome</name>
    <dbReference type="NCBI Taxonomy" id="408172"/>
    <lineage>
        <taxon>unclassified sequences</taxon>
        <taxon>metagenomes</taxon>
        <taxon>ecological metagenomes</taxon>
    </lineage>
</organism>
<dbReference type="AlphaFoldDB" id="A0A382H3Y6"/>